<proteinExistence type="predicted"/>
<evidence type="ECO:0008006" key="3">
    <source>
        <dbReference type="Google" id="ProtNLM"/>
    </source>
</evidence>
<reference evidence="1 2" key="1">
    <citation type="journal article" date="2019" name="Int. J. Syst. Evol. Microbiol.">
        <title>The Global Catalogue of Microorganisms (GCM) 10K type strain sequencing project: providing services to taxonomists for standard genome sequencing and annotation.</title>
        <authorList>
            <consortium name="The Broad Institute Genomics Platform"/>
            <consortium name="The Broad Institute Genome Sequencing Center for Infectious Disease"/>
            <person name="Wu L."/>
            <person name="Ma J."/>
        </authorList>
    </citation>
    <scope>NUCLEOTIDE SEQUENCE [LARGE SCALE GENOMIC DNA]</scope>
    <source>
        <strain evidence="1 2">JCM 14942</strain>
    </source>
</reference>
<evidence type="ECO:0000313" key="2">
    <source>
        <dbReference type="Proteomes" id="UP001500842"/>
    </source>
</evidence>
<name>A0ABN2BPX1_9ACTN</name>
<accession>A0ABN2BPX1</accession>
<protein>
    <recommendedName>
        <fullName evidence="3">MgtE intracellular N domain-containing protein</fullName>
    </recommendedName>
</protein>
<evidence type="ECO:0000313" key="1">
    <source>
        <dbReference type="EMBL" id="GAA1544368.1"/>
    </source>
</evidence>
<gene>
    <name evidence="1" type="ORF">GCM10009788_53580</name>
</gene>
<sequence>MAGRKLRRQREERLAALTDEQAVALAQRAMRKLNDSQVLSVLAAGSGADLRSLLRTPMDEVRANIAEQVTSNPAHARLVLVACQHLAVVEQGIGLTRTPGQQRRR</sequence>
<keyword evidence="2" id="KW-1185">Reference proteome</keyword>
<dbReference type="EMBL" id="BAAAOR010000040">
    <property type="protein sequence ID" value="GAA1544368.1"/>
    <property type="molecule type" value="Genomic_DNA"/>
</dbReference>
<comment type="caution">
    <text evidence="1">The sequence shown here is derived from an EMBL/GenBank/DDBJ whole genome shotgun (WGS) entry which is preliminary data.</text>
</comment>
<organism evidence="1 2">
    <name type="scientific">Nocardioides humi</name>
    <dbReference type="NCBI Taxonomy" id="449461"/>
    <lineage>
        <taxon>Bacteria</taxon>
        <taxon>Bacillati</taxon>
        <taxon>Actinomycetota</taxon>
        <taxon>Actinomycetes</taxon>
        <taxon>Propionibacteriales</taxon>
        <taxon>Nocardioidaceae</taxon>
        <taxon>Nocardioides</taxon>
    </lineage>
</organism>
<dbReference type="Proteomes" id="UP001500842">
    <property type="component" value="Unassembled WGS sequence"/>
</dbReference>
<dbReference type="RefSeq" id="WP_141006973.1">
    <property type="nucleotide sequence ID" value="NZ_BAAAOR010000040.1"/>
</dbReference>